<dbReference type="EMBL" id="RZYA01000002">
    <property type="protein sequence ID" value="RVU27782.1"/>
    <property type="molecule type" value="Genomic_DNA"/>
</dbReference>
<dbReference type="Proteomes" id="UP000283128">
    <property type="component" value="Unassembled WGS sequence"/>
</dbReference>
<reference evidence="1 2" key="1">
    <citation type="submission" date="2019-01" db="EMBL/GenBank/DDBJ databases">
        <title>Genome sequences of Streptomyces and Rhizobium isolates collected from root and soil.</title>
        <authorList>
            <person name="Chhettri S."/>
            <person name="Sevigny J.L."/>
            <person name="Sen A."/>
            <person name="Ennis N."/>
            <person name="Tisa L."/>
        </authorList>
    </citation>
    <scope>NUCLEOTIDE SEQUENCE [LARGE SCALE GENOMIC DNA]</scope>
    <source>
        <strain evidence="1 2">San01</strain>
    </source>
</reference>
<keyword evidence="2" id="KW-1185">Reference proteome</keyword>
<dbReference type="RefSeq" id="WP_127826938.1">
    <property type="nucleotide sequence ID" value="NZ_RZYA01000002.1"/>
</dbReference>
<dbReference type="OrthoDB" id="581789at2"/>
<protein>
    <submittedName>
        <fullName evidence="1">Uncharacterized protein</fullName>
    </submittedName>
</protein>
<organism evidence="1 2">
    <name type="scientific">Streptomyces antnestii</name>
    <dbReference type="NCBI Taxonomy" id="2494256"/>
    <lineage>
        <taxon>Bacteria</taxon>
        <taxon>Bacillati</taxon>
        <taxon>Actinomycetota</taxon>
        <taxon>Actinomycetes</taxon>
        <taxon>Kitasatosporales</taxon>
        <taxon>Streptomycetaceae</taxon>
        <taxon>Streptomyces</taxon>
    </lineage>
</organism>
<evidence type="ECO:0000313" key="2">
    <source>
        <dbReference type="Proteomes" id="UP000283128"/>
    </source>
</evidence>
<name>A0A3S2W4K9_9ACTN</name>
<proteinExistence type="predicted"/>
<comment type="caution">
    <text evidence="1">The sequence shown here is derived from an EMBL/GenBank/DDBJ whole genome shotgun (WGS) entry which is preliminary data.</text>
</comment>
<sequence>MEPVLEVFDATGFRAWPVADLPAGHLLPLSGDLSMPETGTAVATLAEYASRPTGDGVLAADPAACLRGLTDAELLLPPGGLRVRDPGTGAEIRPGCCCGVEDWREWWVLVDGGEPWLGHDAARIEFAGADVRLWPVVGVAQAAPRLPVEIPLAELPAMLRATQELLVGFLDRVEQWALSYAPEPAARTRDKVDRDLGITASGR</sequence>
<evidence type="ECO:0000313" key="1">
    <source>
        <dbReference type="EMBL" id="RVU27782.1"/>
    </source>
</evidence>
<gene>
    <name evidence="1" type="ORF">EOT10_05680</name>
</gene>
<accession>A0A3S2W4K9</accession>
<dbReference type="AlphaFoldDB" id="A0A3S2W4K9"/>